<organism evidence="2 3">
    <name type="scientific">Clostridium polyendosporum</name>
    <dbReference type="NCBI Taxonomy" id="69208"/>
    <lineage>
        <taxon>Bacteria</taxon>
        <taxon>Bacillati</taxon>
        <taxon>Bacillota</taxon>
        <taxon>Clostridia</taxon>
        <taxon>Eubacteriales</taxon>
        <taxon>Clostridiaceae</taxon>
        <taxon>Clostridium</taxon>
    </lineage>
</organism>
<keyword evidence="1" id="KW-1133">Transmembrane helix</keyword>
<protein>
    <recommendedName>
        <fullName evidence="4">DUF4321 domain-containing protein</fullName>
    </recommendedName>
</protein>
<dbReference type="EMBL" id="BOPZ01000014">
    <property type="protein sequence ID" value="GIM29198.1"/>
    <property type="molecule type" value="Genomic_DNA"/>
</dbReference>
<keyword evidence="1" id="KW-0472">Membrane</keyword>
<sequence>MKSGDKGIGILILMIFIGLLIGSLSGEFLAIKFSELSFLKNSYQIGLPTPVTLDLKVFILTIGFMFNINILSIIGVILAITLYRKY</sequence>
<evidence type="ECO:0000256" key="1">
    <source>
        <dbReference type="SAM" id="Phobius"/>
    </source>
</evidence>
<dbReference type="RefSeq" id="WP_212903904.1">
    <property type="nucleotide sequence ID" value="NZ_BOPZ01000014.1"/>
</dbReference>
<dbReference type="Proteomes" id="UP000679179">
    <property type="component" value="Unassembled WGS sequence"/>
</dbReference>
<feature type="transmembrane region" description="Helical" evidence="1">
    <location>
        <begin position="57"/>
        <end position="83"/>
    </location>
</feature>
<reference evidence="2" key="1">
    <citation type="submission" date="2021-03" db="EMBL/GenBank/DDBJ databases">
        <title>Taxonomic study of Clostridium polyendosporum from meadow-gley soil under rice.</title>
        <authorList>
            <person name="Kobayashi H."/>
            <person name="Tanizawa Y."/>
            <person name="Yagura M."/>
        </authorList>
    </citation>
    <scope>NUCLEOTIDE SEQUENCE</scope>
    <source>
        <strain evidence="2">JCM 30710</strain>
    </source>
</reference>
<evidence type="ECO:0008006" key="4">
    <source>
        <dbReference type="Google" id="ProtNLM"/>
    </source>
</evidence>
<evidence type="ECO:0000313" key="3">
    <source>
        <dbReference type="Proteomes" id="UP000679179"/>
    </source>
</evidence>
<keyword evidence="3" id="KW-1185">Reference proteome</keyword>
<proteinExistence type="predicted"/>
<accession>A0A919S245</accession>
<comment type="caution">
    <text evidence="2">The sequence shown here is derived from an EMBL/GenBank/DDBJ whole genome shotgun (WGS) entry which is preliminary data.</text>
</comment>
<dbReference type="AlphaFoldDB" id="A0A919S245"/>
<feature type="transmembrane region" description="Helical" evidence="1">
    <location>
        <begin position="7"/>
        <end position="31"/>
    </location>
</feature>
<dbReference type="InterPro" id="IPR025470">
    <property type="entry name" value="DUF4321"/>
</dbReference>
<dbReference type="Pfam" id="PF14209">
    <property type="entry name" value="DUF4321"/>
    <property type="match status" value="1"/>
</dbReference>
<evidence type="ECO:0000313" key="2">
    <source>
        <dbReference type="EMBL" id="GIM29198.1"/>
    </source>
</evidence>
<name>A0A919S245_9CLOT</name>
<gene>
    <name evidence="2" type="ORF">CPJCM30710_18640</name>
</gene>
<keyword evidence="1" id="KW-0812">Transmembrane</keyword>